<feature type="region of interest" description="Disordered" evidence="1">
    <location>
        <begin position="23"/>
        <end position="68"/>
    </location>
</feature>
<keyword evidence="3" id="KW-1185">Reference proteome</keyword>
<gene>
    <name evidence="2" type="ORF">T459_31568</name>
</gene>
<evidence type="ECO:0000256" key="1">
    <source>
        <dbReference type="SAM" id="MobiDB-lite"/>
    </source>
</evidence>
<organism evidence="2 3">
    <name type="scientific">Capsicum annuum</name>
    <name type="common">Capsicum pepper</name>
    <dbReference type="NCBI Taxonomy" id="4072"/>
    <lineage>
        <taxon>Eukaryota</taxon>
        <taxon>Viridiplantae</taxon>
        <taxon>Streptophyta</taxon>
        <taxon>Embryophyta</taxon>
        <taxon>Tracheophyta</taxon>
        <taxon>Spermatophyta</taxon>
        <taxon>Magnoliopsida</taxon>
        <taxon>eudicotyledons</taxon>
        <taxon>Gunneridae</taxon>
        <taxon>Pentapetalae</taxon>
        <taxon>asterids</taxon>
        <taxon>lamiids</taxon>
        <taxon>Solanales</taxon>
        <taxon>Solanaceae</taxon>
        <taxon>Solanoideae</taxon>
        <taxon>Capsiceae</taxon>
        <taxon>Capsicum</taxon>
    </lineage>
</organism>
<dbReference type="Proteomes" id="UP000222542">
    <property type="component" value="Unassembled WGS sequence"/>
</dbReference>
<dbReference type="EMBL" id="AYRZ02000012">
    <property type="protein sequence ID" value="PHT67143.1"/>
    <property type="molecule type" value="Genomic_DNA"/>
</dbReference>
<name>A0A2G2YBL9_CAPAN</name>
<evidence type="ECO:0000313" key="2">
    <source>
        <dbReference type="EMBL" id="PHT67143.1"/>
    </source>
</evidence>
<proteinExistence type="predicted"/>
<sequence length="120" mass="14399">MKIMDDAGLLLEIFDKFVNELKEKERKRQEDKARKDKERKEREKEEKNRRDKSRQERGRTKKDVQASTRLRLTVSRRSKGQEVTEIRNTASGIRVPLMTTLKMRKIIQEVLTDMTVIIRR</sequence>
<dbReference type="Gramene" id="PHT67143">
    <property type="protein sequence ID" value="PHT67143"/>
    <property type="gene ID" value="T459_31568"/>
</dbReference>
<dbReference type="AlphaFoldDB" id="A0A2G2YBL9"/>
<accession>A0A2G2YBL9</accession>
<reference evidence="2 3" key="2">
    <citation type="journal article" date="2017" name="Genome Biol.">
        <title>New reference genome sequences of hot pepper reveal the massive evolution of plant disease-resistance genes by retroduplication.</title>
        <authorList>
            <person name="Kim S."/>
            <person name="Park J."/>
            <person name="Yeom S.I."/>
            <person name="Kim Y.M."/>
            <person name="Seo E."/>
            <person name="Kim K.T."/>
            <person name="Kim M.S."/>
            <person name="Lee J.M."/>
            <person name="Cheong K."/>
            <person name="Shin H.S."/>
            <person name="Kim S.B."/>
            <person name="Han K."/>
            <person name="Lee J."/>
            <person name="Park M."/>
            <person name="Lee H.A."/>
            <person name="Lee H.Y."/>
            <person name="Lee Y."/>
            <person name="Oh S."/>
            <person name="Lee J.H."/>
            <person name="Choi E."/>
            <person name="Choi E."/>
            <person name="Lee S.E."/>
            <person name="Jeon J."/>
            <person name="Kim H."/>
            <person name="Choi G."/>
            <person name="Song H."/>
            <person name="Lee J."/>
            <person name="Lee S.C."/>
            <person name="Kwon J.K."/>
            <person name="Lee H.Y."/>
            <person name="Koo N."/>
            <person name="Hong Y."/>
            <person name="Kim R.W."/>
            <person name="Kang W.H."/>
            <person name="Huh J.H."/>
            <person name="Kang B.C."/>
            <person name="Yang T.J."/>
            <person name="Lee Y.H."/>
            <person name="Bennetzen J.L."/>
            <person name="Choi D."/>
        </authorList>
    </citation>
    <scope>NUCLEOTIDE SEQUENCE [LARGE SCALE GENOMIC DNA]</scope>
    <source>
        <strain evidence="3">cv. CM334</strain>
    </source>
</reference>
<protein>
    <submittedName>
        <fullName evidence="2">Uncharacterized protein</fullName>
    </submittedName>
</protein>
<feature type="compositionally biased region" description="Basic and acidic residues" evidence="1">
    <location>
        <begin position="23"/>
        <end position="64"/>
    </location>
</feature>
<comment type="caution">
    <text evidence="2">The sequence shown here is derived from an EMBL/GenBank/DDBJ whole genome shotgun (WGS) entry which is preliminary data.</text>
</comment>
<evidence type="ECO:0000313" key="3">
    <source>
        <dbReference type="Proteomes" id="UP000222542"/>
    </source>
</evidence>
<reference evidence="2 3" key="1">
    <citation type="journal article" date="2014" name="Nat. Genet.">
        <title>Genome sequence of the hot pepper provides insights into the evolution of pungency in Capsicum species.</title>
        <authorList>
            <person name="Kim S."/>
            <person name="Park M."/>
            <person name="Yeom S.I."/>
            <person name="Kim Y.M."/>
            <person name="Lee J.M."/>
            <person name="Lee H.A."/>
            <person name="Seo E."/>
            <person name="Choi J."/>
            <person name="Cheong K."/>
            <person name="Kim K.T."/>
            <person name="Jung K."/>
            <person name="Lee G.W."/>
            <person name="Oh S.K."/>
            <person name="Bae C."/>
            <person name="Kim S.B."/>
            <person name="Lee H.Y."/>
            <person name="Kim S.Y."/>
            <person name="Kim M.S."/>
            <person name="Kang B.C."/>
            <person name="Jo Y.D."/>
            <person name="Yang H.B."/>
            <person name="Jeong H.J."/>
            <person name="Kang W.H."/>
            <person name="Kwon J.K."/>
            <person name="Shin C."/>
            <person name="Lim J.Y."/>
            <person name="Park J.H."/>
            <person name="Huh J.H."/>
            <person name="Kim J.S."/>
            <person name="Kim B.D."/>
            <person name="Cohen O."/>
            <person name="Paran I."/>
            <person name="Suh M.C."/>
            <person name="Lee S.B."/>
            <person name="Kim Y.K."/>
            <person name="Shin Y."/>
            <person name="Noh S.J."/>
            <person name="Park J."/>
            <person name="Seo Y.S."/>
            <person name="Kwon S.Y."/>
            <person name="Kim H.A."/>
            <person name="Park J.M."/>
            <person name="Kim H.J."/>
            <person name="Choi S.B."/>
            <person name="Bosland P.W."/>
            <person name="Reeves G."/>
            <person name="Jo S.H."/>
            <person name="Lee B.W."/>
            <person name="Cho H.T."/>
            <person name="Choi H.S."/>
            <person name="Lee M.S."/>
            <person name="Yu Y."/>
            <person name="Do Choi Y."/>
            <person name="Park B.S."/>
            <person name="van Deynze A."/>
            <person name="Ashrafi H."/>
            <person name="Hill T."/>
            <person name="Kim W.T."/>
            <person name="Pai H.S."/>
            <person name="Ahn H.K."/>
            <person name="Yeam I."/>
            <person name="Giovannoni J.J."/>
            <person name="Rose J.K."/>
            <person name="Sorensen I."/>
            <person name="Lee S.J."/>
            <person name="Kim R.W."/>
            <person name="Choi I.Y."/>
            <person name="Choi B.S."/>
            <person name="Lim J.S."/>
            <person name="Lee Y.H."/>
            <person name="Choi D."/>
        </authorList>
    </citation>
    <scope>NUCLEOTIDE SEQUENCE [LARGE SCALE GENOMIC DNA]</scope>
    <source>
        <strain evidence="3">cv. CM334</strain>
    </source>
</reference>